<dbReference type="AlphaFoldDB" id="A0A974I4W6"/>
<reference evidence="2" key="1">
    <citation type="journal article" date="2016" name="Nature">
        <title>Genome evolution in the allotetraploid frog Xenopus laevis.</title>
        <authorList>
            <person name="Session A.M."/>
            <person name="Uno Y."/>
            <person name="Kwon T."/>
            <person name="Chapman J.A."/>
            <person name="Toyoda A."/>
            <person name="Takahashi S."/>
            <person name="Fukui A."/>
            <person name="Hikosaka A."/>
            <person name="Suzuki A."/>
            <person name="Kondo M."/>
            <person name="van Heeringen S.J."/>
            <person name="Quigley I."/>
            <person name="Heinz S."/>
            <person name="Ogino H."/>
            <person name="Ochi H."/>
            <person name="Hellsten U."/>
            <person name="Lyons J.B."/>
            <person name="Simakov O."/>
            <person name="Putnam N."/>
            <person name="Stites J."/>
            <person name="Kuroki Y."/>
            <person name="Tanaka T."/>
            <person name="Michiue T."/>
            <person name="Watanabe M."/>
            <person name="Bogdanovic O."/>
            <person name="Lister R."/>
            <person name="Georgiou G."/>
            <person name="Paranjpe S.S."/>
            <person name="van Kruijsbergen I."/>
            <person name="Shu S."/>
            <person name="Carlson J."/>
            <person name="Kinoshita T."/>
            <person name="Ohta Y."/>
            <person name="Mawaribuchi S."/>
            <person name="Jenkins J."/>
            <person name="Grimwood J."/>
            <person name="Schmutz J."/>
            <person name="Mitros T."/>
            <person name="Mozaffari S.V."/>
            <person name="Suzuki Y."/>
            <person name="Haramoto Y."/>
            <person name="Yamamoto T.S."/>
            <person name="Takagi C."/>
            <person name="Heald R."/>
            <person name="Miller K."/>
            <person name="Haudenschild C."/>
            <person name="Kitzman J."/>
            <person name="Nakayama T."/>
            <person name="Izutsu Y."/>
            <person name="Robert J."/>
            <person name="Fortriede J."/>
            <person name="Burns K."/>
            <person name="Lotay V."/>
            <person name="Karimi K."/>
            <person name="Yasuoka Y."/>
            <person name="Dichmann D.S."/>
            <person name="Flajnik M.F."/>
            <person name="Houston D.W."/>
            <person name="Shendure J."/>
            <person name="DuPasquier L."/>
            <person name="Vize P.D."/>
            <person name="Zorn A.M."/>
            <person name="Ito M."/>
            <person name="Marcotte E.M."/>
            <person name="Wallingford J.B."/>
            <person name="Ito Y."/>
            <person name="Asashima M."/>
            <person name="Ueno N."/>
            <person name="Matsuda Y."/>
            <person name="Veenstra G.J."/>
            <person name="Fujiyama A."/>
            <person name="Harland R.M."/>
            <person name="Taira M."/>
            <person name="Rokhsar D.S."/>
        </authorList>
    </citation>
    <scope>NUCLEOTIDE SEQUENCE [LARGE SCALE GENOMIC DNA]</scope>
    <source>
        <strain evidence="2">J</strain>
    </source>
</reference>
<sequence>MILPLRIMNDILAKRMSISFSSFMQFCIDIQIQLFVLHSGSAKGPASLIEQNTAGALRAIKYGTLHLVLSAKSCDKPSYP</sequence>
<protein>
    <submittedName>
        <fullName evidence="1">Uncharacterized protein</fullName>
    </submittedName>
</protein>
<proteinExistence type="predicted"/>
<name>A0A974I4W6_XENLA</name>
<organism evidence="1 2">
    <name type="scientific">Xenopus laevis</name>
    <name type="common">African clawed frog</name>
    <dbReference type="NCBI Taxonomy" id="8355"/>
    <lineage>
        <taxon>Eukaryota</taxon>
        <taxon>Metazoa</taxon>
        <taxon>Chordata</taxon>
        <taxon>Craniata</taxon>
        <taxon>Vertebrata</taxon>
        <taxon>Euteleostomi</taxon>
        <taxon>Amphibia</taxon>
        <taxon>Batrachia</taxon>
        <taxon>Anura</taxon>
        <taxon>Pipoidea</taxon>
        <taxon>Pipidae</taxon>
        <taxon>Xenopodinae</taxon>
        <taxon>Xenopus</taxon>
        <taxon>Xenopus</taxon>
    </lineage>
</organism>
<dbReference type="EMBL" id="CM004466">
    <property type="protein sequence ID" value="OCU02123.1"/>
    <property type="molecule type" value="Genomic_DNA"/>
</dbReference>
<dbReference type="Proteomes" id="UP000694892">
    <property type="component" value="Chromosome 1L"/>
</dbReference>
<gene>
    <name evidence="1" type="ORF">XELAEV_18007885mg</name>
</gene>
<evidence type="ECO:0000313" key="1">
    <source>
        <dbReference type="EMBL" id="OCU02123.1"/>
    </source>
</evidence>
<accession>A0A974I4W6</accession>
<evidence type="ECO:0000313" key="2">
    <source>
        <dbReference type="Proteomes" id="UP000694892"/>
    </source>
</evidence>